<dbReference type="OrthoDB" id="183263at2"/>
<dbReference type="AlphaFoldDB" id="A0A4U1IG48"/>
<accession>A0A4U1IG48</accession>
<dbReference type="Pfam" id="PF00083">
    <property type="entry name" value="Sugar_tr"/>
    <property type="match status" value="1"/>
</dbReference>
<dbReference type="PANTHER" id="PTHR23508">
    <property type="entry name" value="CARBOXYLIC ACID TRANSPORTER PROTEIN HOMOLOG"/>
    <property type="match status" value="1"/>
</dbReference>
<dbReference type="SUPFAM" id="SSF103473">
    <property type="entry name" value="MFS general substrate transporter"/>
    <property type="match status" value="1"/>
</dbReference>
<feature type="domain" description="Major facilitator superfamily (MFS) profile" evidence="6">
    <location>
        <begin position="24"/>
        <end position="454"/>
    </location>
</feature>
<dbReference type="Proteomes" id="UP000305539">
    <property type="component" value="Unassembled WGS sequence"/>
</dbReference>
<feature type="transmembrane region" description="Helical" evidence="5">
    <location>
        <begin position="305"/>
        <end position="327"/>
    </location>
</feature>
<feature type="transmembrane region" description="Helical" evidence="5">
    <location>
        <begin position="22"/>
        <end position="46"/>
    </location>
</feature>
<feature type="transmembrane region" description="Helical" evidence="5">
    <location>
        <begin position="66"/>
        <end position="87"/>
    </location>
</feature>
<keyword evidence="2 5" id="KW-0812">Transmembrane</keyword>
<keyword evidence="4 5" id="KW-0472">Membrane</keyword>
<feature type="transmembrane region" description="Helical" evidence="5">
    <location>
        <begin position="266"/>
        <end position="285"/>
    </location>
</feature>
<dbReference type="GO" id="GO:0046943">
    <property type="term" value="F:carboxylic acid transmembrane transporter activity"/>
    <property type="evidence" value="ECO:0007669"/>
    <property type="project" value="TreeGrafter"/>
</dbReference>
<keyword evidence="3 5" id="KW-1133">Transmembrane helix</keyword>
<evidence type="ECO:0000259" key="6">
    <source>
        <dbReference type="PROSITE" id="PS50850"/>
    </source>
</evidence>
<dbReference type="GO" id="GO:0005886">
    <property type="term" value="C:plasma membrane"/>
    <property type="evidence" value="ECO:0007669"/>
    <property type="project" value="TreeGrafter"/>
</dbReference>
<feature type="transmembrane region" description="Helical" evidence="5">
    <location>
        <begin position="429"/>
        <end position="450"/>
    </location>
</feature>
<dbReference type="Gene3D" id="1.20.1250.20">
    <property type="entry name" value="MFS general substrate transporter like domains"/>
    <property type="match status" value="1"/>
</dbReference>
<feature type="transmembrane region" description="Helical" evidence="5">
    <location>
        <begin position="339"/>
        <end position="361"/>
    </location>
</feature>
<feature type="transmembrane region" description="Helical" evidence="5">
    <location>
        <begin position="400"/>
        <end position="423"/>
    </location>
</feature>
<dbReference type="InterPro" id="IPR020846">
    <property type="entry name" value="MFS_dom"/>
</dbReference>
<sequence length="460" mass="49532">MSSTTERASVARHRTPLNRSQIAGFWGAWTGWTLDGMDSFIYALVLTPALTELLPRSGYAATPANVGLAGSILFALFLVGWGLSFIWGPIADRFGRTKVLAATIFTFAIFTGLSATAQNVWELALFRFIAGVGIGGEWALAGTYVAESWPEDRRKMGAGYLQTGYYAGFFLAAALNYTIGVHFGWRAMFLTGAVPVFVAILILTRVKETEKWQKAEARAVHVSARRAAPSALTAPTGGSERSERRGLSYFKPLREIFGSHYRRRTWVACALLTIAIVGLWAGAVYEPSAVIQLAQKSGMDKAGAIKTASLATGLLSIGTILGCLALPPLAERVGRRKTLAIYFAGMAVSIAGSFGWAFYLPDGLAPFIAWLFVLGFFGGNFALFSLWLPEQFETRVRATAFAFCTSFGRFVGAAVNFALGAAVLHMHTLGLPVALTAIAFVIGLFIIPLAPETRGEVLPQ</sequence>
<dbReference type="InterPro" id="IPR036259">
    <property type="entry name" value="MFS_trans_sf"/>
</dbReference>
<keyword evidence="8" id="KW-1185">Reference proteome</keyword>
<dbReference type="PROSITE" id="PS00217">
    <property type="entry name" value="SUGAR_TRANSPORT_2"/>
    <property type="match status" value="1"/>
</dbReference>
<evidence type="ECO:0000313" key="8">
    <source>
        <dbReference type="Proteomes" id="UP000305539"/>
    </source>
</evidence>
<dbReference type="InterPro" id="IPR005829">
    <property type="entry name" value="Sugar_transporter_CS"/>
</dbReference>
<gene>
    <name evidence="7" type="ORF">FAZ69_02345</name>
</gene>
<dbReference type="InterPro" id="IPR005828">
    <property type="entry name" value="MFS_sugar_transport-like"/>
</dbReference>
<evidence type="ECO:0000256" key="4">
    <source>
        <dbReference type="ARBA" id="ARBA00023136"/>
    </source>
</evidence>
<feature type="transmembrane region" description="Helical" evidence="5">
    <location>
        <begin position="367"/>
        <end position="388"/>
    </location>
</feature>
<dbReference type="RefSeq" id="WP_136892318.1">
    <property type="nucleotide sequence ID" value="NZ_SWJE01000001.1"/>
</dbReference>
<comment type="subcellular location">
    <subcellularLocation>
        <location evidence="1">Membrane</location>
        <topology evidence="1">Multi-pass membrane protein</topology>
    </subcellularLocation>
</comment>
<feature type="transmembrane region" description="Helical" evidence="5">
    <location>
        <begin position="158"/>
        <end position="179"/>
    </location>
</feature>
<dbReference type="PANTHER" id="PTHR23508:SF10">
    <property type="entry name" value="CARBOXYLIC ACID TRANSPORTER PROTEIN HOMOLOG"/>
    <property type="match status" value="1"/>
</dbReference>
<name>A0A4U1IG48_9BURK</name>
<dbReference type="EMBL" id="SWJE01000001">
    <property type="protein sequence ID" value="TKC92535.1"/>
    <property type="molecule type" value="Genomic_DNA"/>
</dbReference>
<evidence type="ECO:0000313" key="7">
    <source>
        <dbReference type="EMBL" id="TKC92535.1"/>
    </source>
</evidence>
<evidence type="ECO:0000256" key="2">
    <source>
        <dbReference type="ARBA" id="ARBA00022692"/>
    </source>
</evidence>
<comment type="caution">
    <text evidence="7">The sequence shown here is derived from an EMBL/GenBank/DDBJ whole genome shotgun (WGS) entry which is preliminary data.</text>
</comment>
<feature type="transmembrane region" description="Helical" evidence="5">
    <location>
        <begin position="124"/>
        <end position="146"/>
    </location>
</feature>
<organism evidence="7 8">
    <name type="scientific">Trinickia terrae</name>
    <dbReference type="NCBI Taxonomy" id="2571161"/>
    <lineage>
        <taxon>Bacteria</taxon>
        <taxon>Pseudomonadati</taxon>
        <taxon>Pseudomonadota</taxon>
        <taxon>Betaproteobacteria</taxon>
        <taxon>Burkholderiales</taxon>
        <taxon>Burkholderiaceae</taxon>
        <taxon>Trinickia</taxon>
    </lineage>
</organism>
<evidence type="ECO:0000256" key="1">
    <source>
        <dbReference type="ARBA" id="ARBA00004141"/>
    </source>
</evidence>
<feature type="transmembrane region" description="Helical" evidence="5">
    <location>
        <begin position="185"/>
        <end position="204"/>
    </location>
</feature>
<feature type="transmembrane region" description="Helical" evidence="5">
    <location>
        <begin position="99"/>
        <end position="118"/>
    </location>
</feature>
<evidence type="ECO:0000256" key="5">
    <source>
        <dbReference type="SAM" id="Phobius"/>
    </source>
</evidence>
<reference evidence="7 8" key="1">
    <citation type="submission" date="2019-04" db="EMBL/GenBank/DDBJ databases">
        <title>Trinickia sp. 7GSK02, isolated from subtropical forest soil.</title>
        <authorList>
            <person name="Gao Z.-H."/>
            <person name="Qiu L.-H."/>
        </authorList>
    </citation>
    <scope>NUCLEOTIDE SEQUENCE [LARGE SCALE GENOMIC DNA]</scope>
    <source>
        <strain evidence="7 8">7GSK02</strain>
    </source>
</reference>
<dbReference type="PROSITE" id="PS50850">
    <property type="entry name" value="MFS"/>
    <property type="match status" value="1"/>
</dbReference>
<protein>
    <submittedName>
        <fullName evidence="7">MFS transporter</fullName>
    </submittedName>
</protein>
<evidence type="ECO:0000256" key="3">
    <source>
        <dbReference type="ARBA" id="ARBA00022989"/>
    </source>
</evidence>
<proteinExistence type="predicted"/>